<dbReference type="Proteomes" id="UP000799423">
    <property type="component" value="Unassembled WGS sequence"/>
</dbReference>
<feature type="compositionally biased region" description="Polar residues" evidence="1">
    <location>
        <begin position="1"/>
        <end position="11"/>
    </location>
</feature>
<evidence type="ECO:0000313" key="3">
    <source>
        <dbReference type="Proteomes" id="UP000799423"/>
    </source>
</evidence>
<name>A0A6A7BI51_9PLEO</name>
<evidence type="ECO:0000256" key="1">
    <source>
        <dbReference type="SAM" id="MobiDB-lite"/>
    </source>
</evidence>
<gene>
    <name evidence="2" type="ORF">T440DRAFT_544209</name>
</gene>
<feature type="region of interest" description="Disordered" evidence="1">
    <location>
        <begin position="185"/>
        <end position="205"/>
    </location>
</feature>
<organism evidence="2 3">
    <name type="scientific">Plenodomus tracheiphilus IPT5</name>
    <dbReference type="NCBI Taxonomy" id="1408161"/>
    <lineage>
        <taxon>Eukaryota</taxon>
        <taxon>Fungi</taxon>
        <taxon>Dikarya</taxon>
        <taxon>Ascomycota</taxon>
        <taxon>Pezizomycotina</taxon>
        <taxon>Dothideomycetes</taxon>
        <taxon>Pleosporomycetidae</taxon>
        <taxon>Pleosporales</taxon>
        <taxon>Pleosporineae</taxon>
        <taxon>Leptosphaeriaceae</taxon>
        <taxon>Plenodomus</taxon>
    </lineage>
</organism>
<dbReference type="AlphaFoldDB" id="A0A6A7BI51"/>
<keyword evidence="3" id="KW-1185">Reference proteome</keyword>
<accession>A0A6A7BI51</accession>
<dbReference type="OrthoDB" id="10628614at2759"/>
<dbReference type="EMBL" id="MU006293">
    <property type="protein sequence ID" value="KAF2854069.1"/>
    <property type="molecule type" value="Genomic_DNA"/>
</dbReference>
<protein>
    <submittedName>
        <fullName evidence="2">Uncharacterized protein</fullName>
    </submittedName>
</protein>
<proteinExistence type="predicted"/>
<feature type="region of interest" description="Disordered" evidence="1">
    <location>
        <begin position="1"/>
        <end position="83"/>
    </location>
</feature>
<evidence type="ECO:0000313" key="2">
    <source>
        <dbReference type="EMBL" id="KAF2854069.1"/>
    </source>
</evidence>
<feature type="compositionally biased region" description="Basic and acidic residues" evidence="1">
    <location>
        <begin position="195"/>
        <end position="205"/>
    </location>
</feature>
<reference evidence="2" key="1">
    <citation type="submission" date="2020-01" db="EMBL/GenBank/DDBJ databases">
        <authorList>
            <consortium name="DOE Joint Genome Institute"/>
            <person name="Haridas S."/>
            <person name="Albert R."/>
            <person name="Binder M."/>
            <person name="Bloem J."/>
            <person name="Labutti K."/>
            <person name="Salamov A."/>
            <person name="Andreopoulos B."/>
            <person name="Baker S.E."/>
            <person name="Barry K."/>
            <person name="Bills G."/>
            <person name="Bluhm B.H."/>
            <person name="Cannon C."/>
            <person name="Castanera R."/>
            <person name="Culley D.E."/>
            <person name="Daum C."/>
            <person name="Ezra D."/>
            <person name="Gonzalez J.B."/>
            <person name="Henrissat B."/>
            <person name="Kuo A."/>
            <person name="Liang C."/>
            <person name="Lipzen A."/>
            <person name="Lutzoni F."/>
            <person name="Magnuson J."/>
            <person name="Mondo S."/>
            <person name="Nolan M."/>
            <person name="Ohm R."/>
            <person name="Pangilinan J."/>
            <person name="Park H.-J."/>
            <person name="Ramirez L."/>
            <person name="Alfaro M."/>
            <person name="Sun H."/>
            <person name="Tritt A."/>
            <person name="Yoshinaga Y."/>
            <person name="Zwiers L.-H."/>
            <person name="Turgeon B.G."/>
            <person name="Goodwin S.B."/>
            <person name="Spatafora J.W."/>
            <person name="Crous P.W."/>
            <person name="Grigoriev I.V."/>
        </authorList>
    </citation>
    <scope>NUCLEOTIDE SEQUENCE</scope>
    <source>
        <strain evidence="2">IPT5</strain>
    </source>
</reference>
<sequence length="205" mass="22035">MGLQTGNQRPWRSSAPCRGRPRVSASQSLQGGSVAAVAPVSPPGLPPGLLEPTCLDVPPGPETKQTVAHAPAQLSASESARNRRHDGALRDSCCWRRCTSTSVLVRGAPAHPIDDSAPRPFLPRWRLSIAPPTRHSPFPFHRSHDACPCRASFRLEQHCLDCVRAFPHCTIPHVVTATAKFCPPPPNTAPGQHLGTHDDSVLSTQ</sequence>